<dbReference type="EC" id="2.3.1.57" evidence="2"/>
<dbReference type="SUPFAM" id="SSF55729">
    <property type="entry name" value="Acyl-CoA N-acyltransferases (Nat)"/>
    <property type="match status" value="1"/>
</dbReference>
<dbReference type="PROSITE" id="PS51186">
    <property type="entry name" value="GNAT"/>
    <property type="match status" value="1"/>
</dbReference>
<accession>A0A240C766</accession>
<sequence length="179" mass="20254">MKLSTERLTLQSMTRDDWPLFLRLNQDPEVIRYISDPRSEEEIRTRFEARLPEWHKHGEQWLCLVMREKAGGEAVGITGFRPMWLPCQQAEVGYGILPSGHGKGYGKESLRAVLDFGFNACGFHKLTATVTAGNIASRRLLGSCGFQLEGTLRDNFRLGGQWHADWLFGLLAAEFRAGK</sequence>
<keyword evidence="2" id="KW-0808">Transferase</keyword>
<proteinExistence type="predicted"/>
<evidence type="ECO:0000259" key="1">
    <source>
        <dbReference type="PROSITE" id="PS51186"/>
    </source>
</evidence>
<keyword evidence="2" id="KW-0012">Acyltransferase</keyword>
<dbReference type="AlphaFoldDB" id="A0A240C766"/>
<dbReference type="RefSeq" id="WP_061795705.1">
    <property type="nucleotide sequence ID" value="NZ_CABITV010000004.1"/>
</dbReference>
<dbReference type="InterPro" id="IPR000182">
    <property type="entry name" value="GNAT_dom"/>
</dbReference>
<evidence type="ECO:0000313" key="2">
    <source>
        <dbReference type="EMBL" id="SNW03795.1"/>
    </source>
</evidence>
<organism evidence="2 3">
    <name type="scientific">Serratia ficaria</name>
    <dbReference type="NCBI Taxonomy" id="61651"/>
    <lineage>
        <taxon>Bacteria</taxon>
        <taxon>Pseudomonadati</taxon>
        <taxon>Pseudomonadota</taxon>
        <taxon>Gammaproteobacteria</taxon>
        <taxon>Enterobacterales</taxon>
        <taxon>Yersiniaceae</taxon>
        <taxon>Serratia</taxon>
    </lineage>
</organism>
<feature type="domain" description="N-acetyltransferase" evidence="1">
    <location>
        <begin position="8"/>
        <end position="173"/>
    </location>
</feature>
<dbReference type="OrthoDB" id="7852312at2"/>
<dbReference type="Proteomes" id="UP000215134">
    <property type="component" value="Chromosome 1"/>
</dbReference>
<dbReference type="InterPro" id="IPR016181">
    <property type="entry name" value="Acyl_CoA_acyltransferase"/>
</dbReference>
<evidence type="ECO:0000313" key="3">
    <source>
        <dbReference type="Proteomes" id="UP000215134"/>
    </source>
</evidence>
<dbReference type="GeneID" id="75028665"/>
<dbReference type="PANTHER" id="PTHR43792:SF1">
    <property type="entry name" value="N-ACETYLTRANSFERASE DOMAIN-CONTAINING PROTEIN"/>
    <property type="match status" value="1"/>
</dbReference>
<dbReference type="PANTHER" id="PTHR43792">
    <property type="entry name" value="GNAT FAMILY, PUTATIVE (AFU_ORTHOLOGUE AFUA_3G00765)-RELATED-RELATED"/>
    <property type="match status" value="1"/>
</dbReference>
<dbReference type="EMBL" id="LT906479">
    <property type="protein sequence ID" value="SNW03795.1"/>
    <property type="molecule type" value="Genomic_DNA"/>
</dbReference>
<dbReference type="Pfam" id="PF13302">
    <property type="entry name" value="Acetyltransf_3"/>
    <property type="match status" value="1"/>
</dbReference>
<dbReference type="Gene3D" id="3.40.630.30">
    <property type="match status" value="1"/>
</dbReference>
<dbReference type="GO" id="GO:0004145">
    <property type="term" value="F:diamine N-acetyltransferase activity"/>
    <property type="evidence" value="ECO:0007669"/>
    <property type="project" value="UniProtKB-EC"/>
</dbReference>
<dbReference type="KEGG" id="sfj:SAMEA4384070_3533"/>
<dbReference type="InterPro" id="IPR051531">
    <property type="entry name" value="N-acetyltransferase"/>
</dbReference>
<gene>
    <name evidence="2" type="primary">speG_1</name>
    <name evidence="2" type="ORF">SAMEA4384070_03533</name>
</gene>
<protein>
    <submittedName>
        <fullName evidence="2">Spermidine N(1)-acetyltransferase</fullName>
        <ecNumber evidence="2">2.3.1.57</ecNumber>
    </submittedName>
</protein>
<reference evidence="2 3" key="1">
    <citation type="submission" date="2017-06" db="EMBL/GenBank/DDBJ databases">
        <authorList>
            <consortium name="Pathogen Informatics"/>
        </authorList>
    </citation>
    <scope>NUCLEOTIDE SEQUENCE [LARGE SCALE GENOMIC DNA]</scope>
    <source>
        <strain evidence="2 3">NCTC12148</strain>
    </source>
</reference>
<dbReference type="STRING" id="1411141.GCA_001590885_01299"/>
<keyword evidence="3" id="KW-1185">Reference proteome</keyword>
<name>A0A240C766_SERFI</name>